<evidence type="ECO:0008006" key="5">
    <source>
        <dbReference type="Google" id="ProtNLM"/>
    </source>
</evidence>
<dbReference type="OrthoDB" id="5594612at2759"/>
<comment type="caution">
    <text evidence="3">The sequence shown here is derived from an EMBL/GenBank/DDBJ whole genome shotgun (WGS) entry which is preliminary data.</text>
</comment>
<feature type="region of interest" description="Disordered" evidence="2">
    <location>
        <begin position="346"/>
        <end position="514"/>
    </location>
</feature>
<protein>
    <recommendedName>
        <fullName evidence="5">IMD domain-containing protein</fullName>
    </recommendedName>
</protein>
<feature type="compositionally biased region" description="Basic and acidic residues" evidence="2">
    <location>
        <begin position="495"/>
        <end position="506"/>
    </location>
</feature>
<dbReference type="PANTHER" id="PTHR38407:SF1">
    <property type="entry name" value="PROTEIN IVY1"/>
    <property type="match status" value="1"/>
</dbReference>
<sequence>MPRVRSLRTQTLSPKRDISPGPPSPTFTETTNASVLNFGPDGPKKIITRNNLKASLQAYEDVSILPWRGFEDLAVAEQRLIAQLLSRCATYRAALLTMSKAAAGFADSMEACSGLKGPTYESGTRMQAAAGLHHLMSNHFHVMQAETLDKQFEKPLRQHLENYRTVVNERSNAYERALREKSRIIRQTEMGNMKQKGRNLQTFREALAVLQRQVDELDELKARHYQEIVEHEEEVWDFVQGKICLVVRSTMDVFDRLTSKTVDPVIEQMLQTIPDPFDSYGPPPSEDQIFSILQPLSVIANVPSSTPSPLTSNPDLESSDGAPSAKGSWSAATGSFFPDTAAAWADVPSSPPSGSVTGSGVTTPARSVSPPSLNKAASTSALNRRHSHPVASASNHSRKSESKLRTVLSVIDESHSRQNGDSEDSHPRSMSADSGTSSSPTPNGKMLDLGHADASIWGGTSLNFGGEEGDITPQNTIRVRAQSSGSPSSFDGTPDAERSRSPRSDDTATPIPIT</sequence>
<dbReference type="Proteomes" id="UP000029665">
    <property type="component" value="Unassembled WGS sequence"/>
</dbReference>
<evidence type="ECO:0000256" key="2">
    <source>
        <dbReference type="SAM" id="MobiDB-lite"/>
    </source>
</evidence>
<proteinExistence type="predicted"/>
<accession>A0A060SP58</accession>
<dbReference type="InterPro" id="IPR027267">
    <property type="entry name" value="AH/BAR_dom_sf"/>
</dbReference>
<evidence type="ECO:0000313" key="4">
    <source>
        <dbReference type="Proteomes" id="UP000029665"/>
    </source>
</evidence>
<dbReference type="HOGENOM" id="CLU_029202_0_0_1"/>
<dbReference type="InterPro" id="IPR037470">
    <property type="entry name" value="IVY1"/>
</dbReference>
<gene>
    <name evidence="3" type="ORF">BN946_scf185043.g68</name>
</gene>
<feature type="compositionally biased region" description="Polar residues" evidence="2">
    <location>
        <begin position="472"/>
        <end position="491"/>
    </location>
</feature>
<feature type="region of interest" description="Disordered" evidence="2">
    <location>
        <begin position="304"/>
        <end position="331"/>
    </location>
</feature>
<dbReference type="PANTHER" id="PTHR38407">
    <property type="entry name" value="PROTEIN IVY1"/>
    <property type="match status" value="1"/>
</dbReference>
<feature type="compositionally biased region" description="Basic and acidic residues" evidence="2">
    <location>
        <begin position="412"/>
        <end position="427"/>
    </location>
</feature>
<evidence type="ECO:0000256" key="1">
    <source>
        <dbReference type="SAM" id="Coils"/>
    </source>
</evidence>
<evidence type="ECO:0000313" key="3">
    <source>
        <dbReference type="EMBL" id="CDO74019.1"/>
    </source>
</evidence>
<feature type="compositionally biased region" description="Polar residues" evidence="2">
    <location>
        <begin position="365"/>
        <end position="382"/>
    </location>
</feature>
<organism evidence="3 4">
    <name type="scientific">Pycnoporus cinnabarinus</name>
    <name type="common">Cinnabar-red polypore</name>
    <name type="synonym">Trametes cinnabarina</name>
    <dbReference type="NCBI Taxonomy" id="5643"/>
    <lineage>
        <taxon>Eukaryota</taxon>
        <taxon>Fungi</taxon>
        <taxon>Dikarya</taxon>
        <taxon>Basidiomycota</taxon>
        <taxon>Agaricomycotina</taxon>
        <taxon>Agaricomycetes</taxon>
        <taxon>Polyporales</taxon>
        <taxon>Polyporaceae</taxon>
        <taxon>Trametes</taxon>
    </lineage>
</organism>
<dbReference type="GO" id="GO:0000329">
    <property type="term" value="C:fungal-type vacuole membrane"/>
    <property type="evidence" value="ECO:0007669"/>
    <property type="project" value="InterPro"/>
</dbReference>
<feature type="coiled-coil region" evidence="1">
    <location>
        <begin position="193"/>
        <end position="234"/>
    </location>
</feature>
<dbReference type="GO" id="GO:0042144">
    <property type="term" value="P:vacuole fusion, non-autophagic"/>
    <property type="evidence" value="ECO:0007669"/>
    <property type="project" value="InterPro"/>
</dbReference>
<feature type="compositionally biased region" description="Polar residues" evidence="2">
    <location>
        <begin position="431"/>
        <end position="442"/>
    </location>
</feature>
<dbReference type="SUPFAM" id="SSF103657">
    <property type="entry name" value="BAR/IMD domain-like"/>
    <property type="match status" value="1"/>
</dbReference>
<dbReference type="OMA" id="IGNHWHV"/>
<keyword evidence="4" id="KW-1185">Reference proteome</keyword>
<feature type="region of interest" description="Disordered" evidence="2">
    <location>
        <begin position="1"/>
        <end position="35"/>
    </location>
</feature>
<dbReference type="STRING" id="5643.A0A060SP58"/>
<dbReference type="GO" id="GO:0005543">
    <property type="term" value="F:phospholipid binding"/>
    <property type="evidence" value="ECO:0007669"/>
    <property type="project" value="InterPro"/>
</dbReference>
<dbReference type="Gene3D" id="1.20.1270.60">
    <property type="entry name" value="Arfaptin homology (AH) domain/BAR domain"/>
    <property type="match status" value="1"/>
</dbReference>
<reference evidence="3" key="1">
    <citation type="submission" date="2014-01" db="EMBL/GenBank/DDBJ databases">
        <title>The genome of the white-rot fungus Pycnoporus cinnabarinus: a basidiomycete model with a versatile arsenal for lignocellulosic biomass breakdown.</title>
        <authorList>
            <person name="Levasseur A."/>
            <person name="Lomascolo A."/>
            <person name="Ruiz-Duenas F.J."/>
            <person name="Uzan E."/>
            <person name="Piumi F."/>
            <person name="Kues U."/>
            <person name="Ram A.F.J."/>
            <person name="Murat C."/>
            <person name="Haon M."/>
            <person name="Benoit I."/>
            <person name="Arfi Y."/>
            <person name="Chevret D."/>
            <person name="Drula E."/>
            <person name="Kwon M.J."/>
            <person name="Gouret P."/>
            <person name="Lesage-Meessen L."/>
            <person name="Lombard V."/>
            <person name="Mariette J."/>
            <person name="Noirot C."/>
            <person name="Park J."/>
            <person name="Patyshakuliyeva A."/>
            <person name="Wieneger R.A.B."/>
            <person name="Wosten H.A.B."/>
            <person name="Martin F."/>
            <person name="Coutinho P.M."/>
            <person name="de Vries R."/>
            <person name="Martinez A.T."/>
            <person name="Klopp C."/>
            <person name="Pontarotti P."/>
            <person name="Henrissat B."/>
            <person name="Record E."/>
        </authorList>
    </citation>
    <scope>NUCLEOTIDE SEQUENCE [LARGE SCALE GENOMIC DNA]</scope>
    <source>
        <strain evidence="3">BRFM137</strain>
    </source>
</reference>
<feature type="compositionally biased region" description="Polar residues" evidence="2">
    <location>
        <begin position="26"/>
        <end position="35"/>
    </location>
</feature>
<dbReference type="AlphaFoldDB" id="A0A060SP58"/>
<keyword evidence="1" id="KW-0175">Coiled coil</keyword>
<dbReference type="EMBL" id="CCBP010000125">
    <property type="protein sequence ID" value="CDO74019.1"/>
    <property type="molecule type" value="Genomic_DNA"/>
</dbReference>
<feature type="compositionally biased region" description="Low complexity" evidence="2">
    <location>
        <begin position="304"/>
        <end position="314"/>
    </location>
</feature>
<feature type="compositionally biased region" description="Low complexity" evidence="2">
    <location>
        <begin position="352"/>
        <end position="364"/>
    </location>
</feature>
<name>A0A060SP58_PYCCI</name>